<sequence>MPSQVTSQVWPSNEQFTSQVWPWNKQKEYRESTSTVNGVLLKDIDPIFPDLHIGVEGVKHAYVWTFNRINPVDGSISHGSFTTCATATENTKADNDKYISMANEVGEAVRDALRDTESEWAPECRTGWNVQAMKRAETAAFDAFVQSDPERYSHVGLSEARKITMFNVERYFATMDDSSHRETVAGMVLVKDDDVSDSEFLSQKPHLEAEI</sequence>
<comment type="caution">
    <text evidence="1">The sequence shown here is derived from an EMBL/GenBank/DDBJ whole genome shotgun (WGS) entry which is preliminary data.</text>
</comment>
<accession>A0A5D3APC0</accession>
<protein>
    <submittedName>
        <fullName evidence="1">Uncharacterized protein</fullName>
    </submittedName>
</protein>
<dbReference type="Proteomes" id="UP000322245">
    <property type="component" value="Unassembled WGS sequence"/>
</dbReference>
<proteinExistence type="predicted"/>
<keyword evidence="2" id="KW-1185">Reference proteome</keyword>
<dbReference type="AlphaFoldDB" id="A0A5D3APC0"/>
<organism evidence="1 2">
    <name type="scientific">Cryptococcus floricola</name>
    <dbReference type="NCBI Taxonomy" id="2591691"/>
    <lineage>
        <taxon>Eukaryota</taxon>
        <taxon>Fungi</taxon>
        <taxon>Dikarya</taxon>
        <taxon>Basidiomycota</taxon>
        <taxon>Agaricomycotina</taxon>
        <taxon>Tremellomycetes</taxon>
        <taxon>Tremellales</taxon>
        <taxon>Cryptococcaceae</taxon>
        <taxon>Cryptococcus</taxon>
    </lineage>
</organism>
<name>A0A5D3APC0_9TREE</name>
<reference evidence="1 2" key="1">
    <citation type="submission" date="2017-05" db="EMBL/GenBank/DDBJ databases">
        <title>The Genome Sequence of Tsuchiyaea wingfieldii DSM 27421.</title>
        <authorList>
            <person name="Cuomo C."/>
            <person name="Passer A."/>
            <person name="Billmyre B."/>
            <person name="Heitman J."/>
        </authorList>
    </citation>
    <scope>NUCLEOTIDE SEQUENCE [LARGE SCALE GENOMIC DNA]</scope>
    <source>
        <strain evidence="1 2">DSM 27421</strain>
    </source>
</reference>
<evidence type="ECO:0000313" key="2">
    <source>
        <dbReference type="Proteomes" id="UP000322245"/>
    </source>
</evidence>
<dbReference type="EMBL" id="NIDF01000167">
    <property type="protein sequence ID" value="TYJ51981.1"/>
    <property type="molecule type" value="Genomic_DNA"/>
</dbReference>
<gene>
    <name evidence="1" type="ORF">B9479_007426</name>
</gene>
<evidence type="ECO:0000313" key="1">
    <source>
        <dbReference type="EMBL" id="TYJ51981.1"/>
    </source>
</evidence>